<dbReference type="InterPro" id="IPR003838">
    <property type="entry name" value="ABC3_permease_C"/>
</dbReference>
<organism evidence="9 10">
    <name type="scientific">Roseivirga spongicola</name>
    <dbReference type="NCBI Taxonomy" id="333140"/>
    <lineage>
        <taxon>Bacteria</taxon>
        <taxon>Pseudomonadati</taxon>
        <taxon>Bacteroidota</taxon>
        <taxon>Cytophagia</taxon>
        <taxon>Cytophagales</taxon>
        <taxon>Roseivirgaceae</taxon>
        <taxon>Roseivirga</taxon>
    </lineage>
</organism>
<evidence type="ECO:0000259" key="8">
    <source>
        <dbReference type="Pfam" id="PF12704"/>
    </source>
</evidence>
<evidence type="ECO:0000313" key="10">
    <source>
        <dbReference type="Proteomes" id="UP000075606"/>
    </source>
</evidence>
<dbReference type="EMBL" id="LRPC01000029">
    <property type="protein sequence ID" value="KYG72594.1"/>
    <property type="molecule type" value="Genomic_DNA"/>
</dbReference>
<evidence type="ECO:0008006" key="11">
    <source>
        <dbReference type="Google" id="ProtNLM"/>
    </source>
</evidence>
<dbReference type="GO" id="GO:0022857">
    <property type="term" value="F:transmembrane transporter activity"/>
    <property type="evidence" value="ECO:0007669"/>
    <property type="project" value="TreeGrafter"/>
</dbReference>
<feature type="transmembrane region" description="Helical" evidence="6">
    <location>
        <begin position="703"/>
        <end position="729"/>
    </location>
</feature>
<feature type="domain" description="MacB-like periplasmic core" evidence="8">
    <location>
        <begin position="20"/>
        <end position="192"/>
    </location>
</feature>
<feature type="domain" description="ABC3 transporter permease C-terminal" evidence="7">
    <location>
        <begin position="662"/>
        <end position="775"/>
    </location>
</feature>
<feature type="domain" description="ABC3 transporter permease C-terminal" evidence="7">
    <location>
        <begin position="287"/>
        <end position="403"/>
    </location>
</feature>
<keyword evidence="5 6" id="KW-0472">Membrane</keyword>
<evidence type="ECO:0000256" key="6">
    <source>
        <dbReference type="SAM" id="Phobius"/>
    </source>
</evidence>
<evidence type="ECO:0000256" key="4">
    <source>
        <dbReference type="ARBA" id="ARBA00022989"/>
    </source>
</evidence>
<name>A0A150X1I9_9BACT</name>
<dbReference type="Pfam" id="PF02687">
    <property type="entry name" value="FtsX"/>
    <property type="match status" value="2"/>
</dbReference>
<reference evidence="9 10" key="1">
    <citation type="submission" date="2016-01" db="EMBL/GenBank/DDBJ databases">
        <title>Genome sequencing of Roseivirga spongicola UST030701-084.</title>
        <authorList>
            <person name="Selvaratnam C."/>
            <person name="Thevarajoo S."/>
            <person name="Goh K.M."/>
            <person name="Ee R."/>
            <person name="Chan K.-G."/>
            <person name="Chong C.S."/>
        </authorList>
    </citation>
    <scope>NUCLEOTIDE SEQUENCE [LARGE SCALE GENOMIC DNA]</scope>
    <source>
        <strain evidence="9 10">UST030701-084</strain>
    </source>
</reference>
<evidence type="ECO:0000256" key="2">
    <source>
        <dbReference type="ARBA" id="ARBA00022475"/>
    </source>
</evidence>
<feature type="transmembrane region" description="Helical" evidence="6">
    <location>
        <begin position="741"/>
        <end position="765"/>
    </location>
</feature>
<comment type="caution">
    <text evidence="9">The sequence shown here is derived from an EMBL/GenBank/DDBJ whole genome shotgun (WGS) entry which is preliminary data.</text>
</comment>
<protein>
    <recommendedName>
        <fullName evidence="11">Cell division protein FtsX</fullName>
    </recommendedName>
</protein>
<keyword evidence="4 6" id="KW-1133">Transmembrane helix</keyword>
<evidence type="ECO:0000259" key="7">
    <source>
        <dbReference type="Pfam" id="PF02687"/>
    </source>
</evidence>
<dbReference type="PANTHER" id="PTHR30572">
    <property type="entry name" value="MEMBRANE COMPONENT OF TRANSPORTER-RELATED"/>
    <property type="match status" value="1"/>
</dbReference>
<sequence>MLKTYINTFLRKFRKEKLFSLLNLGGLTVGLTTVLLIGLYIQDELSFDKFHTRKDDIYLSYHLMGNNKVTSDRLAYGLAKQIAEEVPEVQKLASYQSRNRLITAGNKTFLDNEMAYVNNEFLTVFDFPLAFGVAEEDKGSLLISRSAAEKYFGEATLALGKKITVDEDDEYIISGVLEDVPANSTLQFDFLSVENELFEKRSQLMDNENGYFPAQNWFLMQRGFSKEAVQEKMQAIAMSMPYSHRYTNTQANQNIFLLPLTDYHLKAELDFTSSNTSDIRYIYLFGAIGFLVLFIAVINYTNLVTSQSIKRGKEVGLRKVVGASRFQVLSYYLLESFSLVFIGAILAFALTERLLPWVNDMLQKEIELNYFSTEFFVLVFGTAVLVGFLSGIYPALFLSKSKPLQALGQGKVGSKTRLRKGLTVVQFFIAQLLIIATVIIQQQLNFIQTKNLGYERELLLEIDLHDKIGDKAQVFKNELLSVSGVEKVSMANSSISYSSFGVLNKDELGVDEEKEVLTDFFSGDEDFIETLGIELVSGQTPSKELRGILVNESALPAFSWEAEGDHVLSLVNGDIPLVGVIKDFHNESLKSEIRPSVISFNPNASKFALVRLTGTEVKETLAQITEKWDAMATGRPMQYKFLDEAYNGQYIVEQRLGEMFLFFSGLAIFIAILGIVGLSTFTIEQRIKEISLRRVLGANYREIFQLFARSYVGMILLGFMVAAPVVYYFTSDWLSQFVYRIQPGIFSFSSAVMGTLIISLSVIVLQIARTKRINPAEILRNE</sequence>
<dbReference type="AlphaFoldDB" id="A0A150X1I9"/>
<dbReference type="InterPro" id="IPR025857">
    <property type="entry name" value="MacB_PCD"/>
</dbReference>
<keyword evidence="2" id="KW-1003">Cell membrane</keyword>
<feature type="transmembrane region" description="Helical" evidence="6">
    <location>
        <begin position="370"/>
        <end position="397"/>
    </location>
</feature>
<dbReference type="Proteomes" id="UP000075606">
    <property type="component" value="Unassembled WGS sequence"/>
</dbReference>
<proteinExistence type="predicted"/>
<feature type="transmembrane region" description="Helical" evidence="6">
    <location>
        <begin position="328"/>
        <end position="350"/>
    </location>
</feature>
<dbReference type="RefSeq" id="WP_068224487.1">
    <property type="nucleotide sequence ID" value="NZ_CP139724.1"/>
</dbReference>
<feature type="transmembrane region" description="Helical" evidence="6">
    <location>
        <begin position="659"/>
        <end position="683"/>
    </location>
</feature>
<dbReference type="STRING" id="333140.AWW68_16960"/>
<dbReference type="OrthoDB" id="975331at2"/>
<feature type="transmembrane region" description="Helical" evidence="6">
    <location>
        <begin position="281"/>
        <end position="303"/>
    </location>
</feature>
<gene>
    <name evidence="9" type="ORF">AWW68_16960</name>
</gene>
<evidence type="ECO:0000256" key="1">
    <source>
        <dbReference type="ARBA" id="ARBA00004651"/>
    </source>
</evidence>
<evidence type="ECO:0000256" key="3">
    <source>
        <dbReference type="ARBA" id="ARBA00022692"/>
    </source>
</evidence>
<evidence type="ECO:0000313" key="9">
    <source>
        <dbReference type="EMBL" id="KYG72594.1"/>
    </source>
</evidence>
<feature type="transmembrane region" description="Helical" evidence="6">
    <location>
        <begin position="21"/>
        <end position="41"/>
    </location>
</feature>
<keyword evidence="10" id="KW-1185">Reference proteome</keyword>
<dbReference type="GO" id="GO:0005886">
    <property type="term" value="C:plasma membrane"/>
    <property type="evidence" value="ECO:0007669"/>
    <property type="project" value="UniProtKB-SubCell"/>
</dbReference>
<keyword evidence="3 6" id="KW-0812">Transmembrane</keyword>
<feature type="transmembrane region" description="Helical" evidence="6">
    <location>
        <begin position="418"/>
        <end position="440"/>
    </location>
</feature>
<evidence type="ECO:0000256" key="5">
    <source>
        <dbReference type="ARBA" id="ARBA00023136"/>
    </source>
</evidence>
<dbReference type="InterPro" id="IPR050250">
    <property type="entry name" value="Macrolide_Exporter_MacB"/>
</dbReference>
<dbReference type="Pfam" id="PF12704">
    <property type="entry name" value="MacB_PCD"/>
    <property type="match status" value="1"/>
</dbReference>
<comment type="subcellular location">
    <subcellularLocation>
        <location evidence="1">Cell membrane</location>
        <topology evidence="1">Multi-pass membrane protein</topology>
    </subcellularLocation>
</comment>
<dbReference type="PANTHER" id="PTHR30572:SF18">
    <property type="entry name" value="ABC-TYPE MACROLIDE FAMILY EXPORT SYSTEM PERMEASE COMPONENT 2"/>
    <property type="match status" value="1"/>
</dbReference>
<accession>A0A150X1I9</accession>